<dbReference type="Proteomes" id="UP000887013">
    <property type="component" value="Unassembled WGS sequence"/>
</dbReference>
<dbReference type="InterPro" id="IPR049012">
    <property type="entry name" value="Mutator_transp_dom"/>
</dbReference>
<proteinExistence type="predicted"/>
<dbReference type="Pfam" id="PF20700">
    <property type="entry name" value="Mutator"/>
    <property type="match status" value="1"/>
</dbReference>
<reference evidence="2" key="1">
    <citation type="submission" date="2020-08" db="EMBL/GenBank/DDBJ databases">
        <title>Multicomponent nature underlies the extraordinary mechanical properties of spider dragline silk.</title>
        <authorList>
            <person name="Kono N."/>
            <person name="Nakamura H."/>
            <person name="Mori M."/>
            <person name="Yoshida Y."/>
            <person name="Ohtoshi R."/>
            <person name="Malay A.D."/>
            <person name="Moran D.A.P."/>
            <person name="Tomita M."/>
            <person name="Numata K."/>
            <person name="Arakawa K."/>
        </authorList>
    </citation>
    <scope>NUCLEOTIDE SEQUENCE</scope>
</reference>
<gene>
    <name evidence="2" type="primary">AVEN_117246_1</name>
    <name evidence="2" type="ORF">NPIL_200911</name>
</gene>
<sequence>MRCIGKGAESAVMFCGIMNLPPPPTKFTKFNNNLLQAARETCEESMAEAVHEAVEENEGGRDIAVAVDGSWQKRGFSSKNGVVTVTSVDTGKVIDVEILSKHCICPNKTKHLQNCKRNFVGYSGKMEVTECRKYIFHFSFVLTTTTTQFLSSLINVLRKQYSTGHSITSLTPKAVSGQSGLKYDTLNPLILRWTMVSLKTTGSRYHGNRRQYCRFSKLSSGTESVEALMSLPVSG</sequence>
<dbReference type="AlphaFoldDB" id="A0A8X6NHC6"/>
<evidence type="ECO:0000313" key="2">
    <source>
        <dbReference type="EMBL" id="GFT13136.1"/>
    </source>
</evidence>
<accession>A0A8X6NHC6</accession>
<organism evidence="2 3">
    <name type="scientific">Nephila pilipes</name>
    <name type="common">Giant wood spider</name>
    <name type="synonym">Nephila maculata</name>
    <dbReference type="NCBI Taxonomy" id="299642"/>
    <lineage>
        <taxon>Eukaryota</taxon>
        <taxon>Metazoa</taxon>
        <taxon>Ecdysozoa</taxon>
        <taxon>Arthropoda</taxon>
        <taxon>Chelicerata</taxon>
        <taxon>Arachnida</taxon>
        <taxon>Araneae</taxon>
        <taxon>Araneomorphae</taxon>
        <taxon>Entelegynae</taxon>
        <taxon>Araneoidea</taxon>
        <taxon>Nephilidae</taxon>
        <taxon>Nephila</taxon>
    </lineage>
</organism>
<feature type="domain" description="Mutator-like transposase" evidence="1">
    <location>
        <begin position="2"/>
        <end position="129"/>
    </location>
</feature>
<dbReference type="OrthoDB" id="6426436at2759"/>
<evidence type="ECO:0000259" key="1">
    <source>
        <dbReference type="Pfam" id="PF20700"/>
    </source>
</evidence>
<name>A0A8X6NHC6_NEPPI</name>
<evidence type="ECO:0000313" key="3">
    <source>
        <dbReference type="Proteomes" id="UP000887013"/>
    </source>
</evidence>
<protein>
    <recommendedName>
        <fullName evidence="1">Mutator-like transposase domain-containing protein</fullName>
    </recommendedName>
</protein>
<dbReference type="EMBL" id="BMAW01057835">
    <property type="protein sequence ID" value="GFT13136.1"/>
    <property type="molecule type" value="Genomic_DNA"/>
</dbReference>
<keyword evidence="3" id="KW-1185">Reference proteome</keyword>
<comment type="caution">
    <text evidence="2">The sequence shown here is derived from an EMBL/GenBank/DDBJ whole genome shotgun (WGS) entry which is preliminary data.</text>
</comment>